<evidence type="ECO:0000313" key="2">
    <source>
        <dbReference type="EMBL" id="OIQ68108.1"/>
    </source>
</evidence>
<keyword evidence="1" id="KW-0472">Membrane</keyword>
<keyword evidence="1" id="KW-0812">Transmembrane</keyword>
<name>A0A1J5PKK9_9ZZZZ</name>
<accession>A0A1J5PKK9</accession>
<proteinExistence type="predicted"/>
<feature type="transmembrane region" description="Helical" evidence="1">
    <location>
        <begin position="51"/>
        <end position="68"/>
    </location>
</feature>
<gene>
    <name evidence="2" type="ORF">GALL_503030</name>
</gene>
<reference evidence="2" key="1">
    <citation type="submission" date="2016-10" db="EMBL/GenBank/DDBJ databases">
        <title>Sequence of Gallionella enrichment culture.</title>
        <authorList>
            <person name="Poehlein A."/>
            <person name="Muehling M."/>
            <person name="Daniel R."/>
        </authorList>
    </citation>
    <scope>NUCLEOTIDE SEQUENCE</scope>
</reference>
<organism evidence="2">
    <name type="scientific">mine drainage metagenome</name>
    <dbReference type="NCBI Taxonomy" id="410659"/>
    <lineage>
        <taxon>unclassified sequences</taxon>
        <taxon>metagenomes</taxon>
        <taxon>ecological metagenomes</taxon>
    </lineage>
</organism>
<comment type="caution">
    <text evidence="2">The sequence shown here is derived from an EMBL/GenBank/DDBJ whole genome shotgun (WGS) entry which is preliminary data.</text>
</comment>
<sequence>MNSLPRTIYTPVGKNVHLEFVIIKIDKVVVLIFTINVVFIIPVVIVDNKTITQGIAFVCYSNTIGYIIRHNNIAFLFNYWRQFNYHARTLLKCLYACTG</sequence>
<evidence type="ECO:0000256" key="1">
    <source>
        <dbReference type="SAM" id="Phobius"/>
    </source>
</evidence>
<dbReference type="AlphaFoldDB" id="A0A1J5PKK9"/>
<protein>
    <submittedName>
        <fullName evidence="2">Uncharacterized protein</fullName>
    </submittedName>
</protein>
<dbReference type="EMBL" id="MLJW01005503">
    <property type="protein sequence ID" value="OIQ68108.1"/>
    <property type="molecule type" value="Genomic_DNA"/>
</dbReference>
<feature type="transmembrane region" description="Helical" evidence="1">
    <location>
        <begin position="28"/>
        <end position="45"/>
    </location>
</feature>
<keyword evidence="1" id="KW-1133">Transmembrane helix</keyword>